<keyword evidence="2" id="KW-1185">Reference proteome</keyword>
<comment type="caution">
    <text evidence="1">The sequence shown here is derived from an EMBL/GenBank/DDBJ whole genome shotgun (WGS) entry which is preliminary data.</text>
</comment>
<accession>A0A815QNS4</accession>
<proteinExistence type="predicted"/>
<evidence type="ECO:0000313" key="2">
    <source>
        <dbReference type="Proteomes" id="UP000663828"/>
    </source>
</evidence>
<dbReference type="EMBL" id="CAJNOR010003990">
    <property type="protein sequence ID" value="CAF1465784.1"/>
    <property type="molecule type" value="Genomic_DNA"/>
</dbReference>
<dbReference type="Proteomes" id="UP000663828">
    <property type="component" value="Unassembled WGS sequence"/>
</dbReference>
<name>A0A815QNS4_ADIRI</name>
<organism evidence="1 2">
    <name type="scientific">Adineta ricciae</name>
    <name type="common">Rotifer</name>
    <dbReference type="NCBI Taxonomy" id="249248"/>
    <lineage>
        <taxon>Eukaryota</taxon>
        <taxon>Metazoa</taxon>
        <taxon>Spiralia</taxon>
        <taxon>Gnathifera</taxon>
        <taxon>Rotifera</taxon>
        <taxon>Eurotatoria</taxon>
        <taxon>Bdelloidea</taxon>
        <taxon>Adinetida</taxon>
        <taxon>Adinetidae</taxon>
        <taxon>Adineta</taxon>
    </lineage>
</organism>
<sequence>MTATSKFPSLLKSPLTNTSGALIAPVESVICGKNVPSPNIVHCLVLPQQGVRPAERQYGSAADRPAEILKYYLTPSSDQLIHVNAMVVLLRSDVNVKRMVENVIPNAILAMD</sequence>
<dbReference type="AlphaFoldDB" id="A0A815QNS4"/>
<protein>
    <submittedName>
        <fullName evidence="1">Uncharacterized protein</fullName>
    </submittedName>
</protein>
<gene>
    <name evidence="1" type="ORF">XAT740_LOCUS37692</name>
</gene>
<evidence type="ECO:0000313" key="1">
    <source>
        <dbReference type="EMBL" id="CAF1465784.1"/>
    </source>
</evidence>
<reference evidence="1" key="1">
    <citation type="submission" date="2021-02" db="EMBL/GenBank/DDBJ databases">
        <authorList>
            <person name="Nowell W R."/>
        </authorList>
    </citation>
    <scope>NUCLEOTIDE SEQUENCE</scope>
</reference>